<gene>
    <name evidence="1" type="ORF">S12H4_20898</name>
</gene>
<dbReference type="EMBL" id="BARW01010663">
    <property type="protein sequence ID" value="GAI79028.1"/>
    <property type="molecule type" value="Genomic_DNA"/>
</dbReference>
<dbReference type="AlphaFoldDB" id="X1REK9"/>
<accession>X1REK9</accession>
<evidence type="ECO:0000313" key="1">
    <source>
        <dbReference type="EMBL" id="GAI79028.1"/>
    </source>
</evidence>
<organism evidence="1">
    <name type="scientific">marine sediment metagenome</name>
    <dbReference type="NCBI Taxonomy" id="412755"/>
    <lineage>
        <taxon>unclassified sequences</taxon>
        <taxon>metagenomes</taxon>
        <taxon>ecological metagenomes</taxon>
    </lineage>
</organism>
<comment type="caution">
    <text evidence="1">The sequence shown here is derived from an EMBL/GenBank/DDBJ whole genome shotgun (WGS) entry which is preliminary data.</text>
</comment>
<reference evidence="1" key="1">
    <citation type="journal article" date="2014" name="Front. Microbiol.">
        <title>High frequency of phylogenetically diverse reductive dehalogenase-homologous genes in deep subseafloor sedimentary metagenomes.</title>
        <authorList>
            <person name="Kawai M."/>
            <person name="Futagami T."/>
            <person name="Toyoda A."/>
            <person name="Takaki Y."/>
            <person name="Nishi S."/>
            <person name="Hori S."/>
            <person name="Arai W."/>
            <person name="Tsubouchi T."/>
            <person name="Morono Y."/>
            <person name="Uchiyama I."/>
            <person name="Ito T."/>
            <person name="Fujiyama A."/>
            <person name="Inagaki F."/>
            <person name="Takami H."/>
        </authorList>
    </citation>
    <scope>NUCLEOTIDE SEQUENCE</scope>
    <source>
        <strain evidence="1">Expedition CK06-06</strain>
    </source>
</reference>
<sequence length="182" mass="20959">MDMVFYDLNGDGLKEILLAGINNEYLKGCLIVLDPRNMEGGSPQMIEKYKCTELKKGTEKYYLLLPRTDVDLLINFTGAANTINISKNSRLSVMTLYSKLIYEFNPSLKIQDVRKSFKFEFMHQNFLREGKVKSKLDNQYIKNLKSGILYYNGQEWTKEHFMSNSWETVGGAFKGSNSNVSF</sequence>
<proteinExistence type="predicted"/>
<name>X1REK9_9ZZZZ</name>
<protein>
    <submittedName>
        <fullName evidence="1">Uncharacterized protein</fullName>
    </submittedName>
</protein>